<organism evidence="2">
    <name type="scientific">marine sediment metagenome</name>
    <dbReference type="NCBI Taxonomy" id="412755"/>
    <lineage>
        <taxon>unclassified sequences</taxon>
        <taxon>metagenomes</taxon>
        <taxon>ecological metagenomes</taxon>
    </lineage>
</organism>
<protein>
    <submittedName>
        <fullName evidence="2">Uncharacterized protein</fullName>
    </submittedName>
</protein>
<proteinExistence type="predicted"/>
<evidence type="ECO:0000313" key="2">
    <source>
        <dbReference type="EMBL" id="GAG42648.1"/>
    </source>
</evidence>
<evidence type="ECO:0000256" key="1">
    <source>
        <dbReference type="SAM" id="MobiDB-lite"/>
    </source>
</evidence>
<comment type="caution">
    <text evidence="2">The sequence shown here is derived from an EMBL/GenBank/DDBJ whole genome shotgun (WGS) entry which is preliminary data.</text>
</comment>
<reference evidence="2" key="1">
    <citation type="journal article" date="2014" name="Front. Microbiol.">
        <title>High frequency of phylogenetically diverse reductive dehalogenase-homologous genes in deep subseafloor sedimentary metagenomes.</title>
        <authorList>
            <person name="Kawai M."/>
            <person name="Futagami T."/>
            <person name="Toyoda A."/>
            <person name="Takaki Y."/>
            <person name="Nishi S."/>
            <person name="Hori S."/>
            <person name="Arai W."/>
            <person name="Tsubouchi T."/>
            <person name="Morono Y."/>
            <person name="Uchiyama I."/>
            <person name="Ito T."/>
            <person name="Fujiyama A."/>
            <person name="Inagaki F."/>
            <person name="Takami H."/>
        </authorList>
    </citation>
    <scope>NUCLEOTIDE SEQUENCE</scope>
    <source>
        <strain evidence="2">Expedition CK06-06</strain>
    </source>
</reference>
<gene>
    <name evidence="2" type="ORF">S01H1_84511</name>
</gene>
<name>X0Y1M0_9ZZZZ</name>
<sequence>MPRRRRRLLPPENAATLTLSRFARDKRPSPWKGEGGGRQADRKEITGTLSEDM</sequence>
<feature type="region of interest" description="Disordered" evidence="1">
    <location>
        <begin position="1"/>
        <end position="53"/>
    </location>
</feature>
<accession>X0Y1M0</accession>
<dbReference type="AlphaFoldDB" id="X0Y1M0"/>
<dbReference type="EMBL" id="BARS01057719">
    <property type="protein sequence ID" value="GAG42648.1"/>
    <property type="molecule type" value="Genomic_DNA"/>
</dbReference>